<dbReference type="InParanoid" id="B8C142"/>
<feature type="compositionally biased region" description="Basic and acidic residues" evidence="1">
    <location>
        <begin position="41"/>
        <end position="51"/>
    </location>
</feature>
<feature type="region of interest" description="Disordered" evidence="1">
    <location>
        <begin position="538"/>
        <end position="592"/>
    </location>
</feature>
<dbReference type="EMBL" id="CM000641">
    <property type="protein sequence ID" value="EED93175.1"/>
    <property type="molecule type" value="Genomic_DNA"/>
</dbReference>
<feature type="compositionally biased region" description="Polar residues" evidence="1">
    <location>
        <begin position="545"/>
        <end position="582"/>
    </location>
</feature>
<feature type="compositionally biased region" description="Low complexity" evidence="1">
    <location>
        <begin position="199"/>
        <end position="212"/>
    </location>
</feature>
<feature type="compositionally biased region" description="Basic and acidic residues" evidence="1">
    <location>
        <begin position="100"/>
        <end position="110"/>
    </location>
</feature>
<feature type="region of interest" description="Disordered" evidence="1">
    <location>
        <begin position="34"/>
        <end position="62"/>
    </location>
</feature>
<feature type="region of interest" description="Disordered" evidence="1">
    <location>
        <begin position="86"/>
        <end position="111"/>
    </location>
</feature>
<dbReference type="HOGENOM" id="CLU_360023_0_0_1"/>
<feature type="compositionally biased region" description="Polar residues" evidence="1">
    <location>
        <begin position="396"/>
        <end position="422"/>
    </location>
</feature>
<keyword evidence="3" id="KW-1185">Reference proteome</keyword>
<feature type="compositionally biased region" description="Low complexity" evidence="1">
    <location>
        <begin position="296"/>
        <end position="309"/>
    </location>
</feature>
<proteinExistence type="predicted"/>
<feature type="compositionally biased region" description="Low complexity" evidence="1">
    <location>
        <begin position="425"/>
        <end position="441"/>
    </location>
</feature>
<feature type="region of interest" description="Disordered" evidence="1">
    <location>
        <begin position="1"/>
        <end position="21"/>
    </location>
</feature>
<feature type="region of interest" description="Disordered" evidence="1">
    <location>
        <begin position="190"/>
        <end position="446"/>
    </location>
</feature>
<reference evidence="2 3" key="1">
    <citation type="journal article" date="2004" name="Science">
        <title>The genome of the diatom Thalassiosira pseudonana: ecology, evolution, and metabolism.</title>
        <authorList>
            <person name="Armbrust E.V."/>
            <person name="Berges J.A."/>
            <person name="Bowler C."/>
            <person name="Green B.R."/>
            <person name="Martinez D."/>
            <person name="Putnam N.H."/>
            <person name="Zhou S."/>
            <person name="Allen A.E."/>
            <person name="Apt K.E."/>
            <person name="Bechner M."/>
            <person name="Brzezinski M.A."/>
            <person name="Chaal B.K."/>
            <person name="Chiovitti A."/>
            <person name="Davis A.K."/>
            <person name="Demarest M.S."/>
            <person name="Detter J.C."/>
            <person name="Glavina T."/>
            <person name="Goodstein D."/>
            <person name="Hadi M.Z."/>
            <person name="Hellsten U."/>
            <person name="Hildebrand M."/>
            <person name="Jenkins B.D."/>
            <person name="Jurka J."/>
            <person name="Kapitonov V.V."/>
            <person name="Kroger N."/>
            <person name="Lau W.W."/>
            <person name="Lane T.W."/>
            <person name="Larimer F.W."/>
            <person name="Lippmeier J.C."/>
            <person name="Lucas S."/>
            <person name="Medina M."/>
            <person name="Montsant A."/>
            <person name="Obornik M."/>
            <person name="Parker M.S."/>
            <person name="Palenik B."/>
            <person name="Pazour G.J."/>
            <person name="Richardson P.M."/>
            <person name="Rynearson T.A."/>
            <person name="Saito M.A."/>
            <person name="Schwartz D.C."/>
            <person name="Thamatrakoln K."/>
            <person name="Valentin K."/>
            <person name="Vardi A."/>
            <person name="Wilkerson F.P."/>
            <person name="Rokhsar D.S."/>
        </authorList>
    </citation>
    <scope>NUCLEOTIDE SEQUENCE [LARGE SCALE GENOMIC DNA]</scope>
    <source>
        <strain evidence="2 3">CCMP1335</strain>
    </source>
</reference>
<dbReference type="GeneID" id="7446769"/>
<dbReference type="AlphaFoldDB" id="B8C142"/>
<accession>B8C142</accession>
<dbReference type="RefSeq" id="XP_002289638.1">
    <property type="nucleotide sequence ID" value="XM_002289602.1"/>
</dbReference>
<feature type="compositionally biased region" description="Low complexity" evidence="1">
    <location>
        <begin position="372"/>
        <end position="389"/>
    </location>
</feature>
<feature type="compositionally biased region" description="Basic and acidic residues" evidence="1">
    <location>
        <begin position="247"/>
        <end position="261"/>
    </location>
</feature>
<dbReference type="PaxDb" id="35128-Thaps4166"/>
<evidence type="ECO:0000313" key="3">
    <source>
        <dbReference type="Proteomes" id="UP000001449"/>
    </source>
</evidence>
<protein>
    <submittedName>
        <fullName evidence="2">Uncharacterized protein</fullName>
    </submittedName>
</protein>
<gene>
    <name evidence="2" type="ORF">THAPSDRAFT_4166</name>
</gene>
<evidence type="ECO:0000313" key="2">
    <source>
        <dbReference type="EMBL" id="EED93175.1"/>
    </source>
</evidence>
<feature type="compositionally biased region" description="Acidic residues" evidence="1">
    <location>
        <begin position="52"/>
        <end position="62"/>
    </location>
</feature>
<sequence>MKASTGSPPRIKVKSPKSGSERLELVLDTIESWEQPPTGVYDDRNPRHVDGNFDDNPDGYDDDCAPREDVNGMDFLEQQYYYDNDILPCPSSHSASTTETDNRSSADRMNRTWSLDSDGVENMVVPSGFEGDVGVVNSGDEGLNTAYGGGGDEYIQRSVDESVGALMDEDAGDFGAYYAELSESVTALDEEDSVTATMNDSNHSNESSNDLSQTQQQELKRKSVSFDEDFLESSDRGEAQDTLPEMSSHDQTKQLRRKPSDDTSVSSVGWKVKTKMKGKDETVDLAPVSTDVEARSSSTNDDANASADAHLSPAQKGAISPSILREPKYSSVSSVGSNGIKSRASQVSTASVAGSGTSRTSDANGGRQQDTRSQSSVVSVAGSSRAQSSLGGEECASSTVSNASIGRSSNSMQQHYQSQQPDYSHPQQHQMPSQQQHWNQPPTLQPPRACWDGDSLPAIARSPSGLSGYSEACRSTAALDGYVTDGAPKRGRGRLISFVPKGLRSDRSKSPMNGMNVKGPKGVMKKLFRRMSGVHLVDDTENDQRVGNQASYPLQPRQQTEYRSGQQPTFDAAGNQTYNKRQYQPPRDNTMRRTKKTGIKKIFQRMNISSDNTDGYHPQEYSDEEDSRIGKMISPRHHNGARQARACDNETTTSSFTAARRQAGQYLNTERDRHTVQQQRRQVPANPLPDHNPWASIPSNAQHPAVSNIVAPTPNNVADNILPNPTDSNNDNIPDGSYNLQGAGMPAIKWWSWSQPDPEDAQKDCRYCALMCMFPPEE</sequence>
<feature type="compositionally biased region" description="Polar residues" evidence="1">
    <location>
        <begin position="330"/>
        <end position="368"/>
    </location>
</feature>
<name>B8C142_THAPS</name>
<dbReference type="Proteomes" id="UP000001449">
    <property type="component" value="Chromosome 4"/>
</dbReference>
<reference evidence="2 3" key="2">
    <citation type="journal article" date="2008" name="Nature">
        <title>The Phaeodactylum genome reveals the evolutionary history of diatom genomes.</title>
        <authorList>
            <person name="Bowler C."/>
            <person name="Allen A.E."/>
            <person name="Badger J.H."/>
            <person name="Grimwood J."/>
            <person name="Jabbari K."/>
            <person name="Kuo A."/>
            <person name="Maheswari U."/>
            <person name="Martens C."/>
            <person name="Maumus F."/>
            <person name="Otillar R.P."/>
            <person name="Rayko E."/>
            <person name="Salamov A."/>
            <person name="Vandepoele K."/>
            <person name="Beszteri B."/>
            <person name="Gruber A."/>
            <person name="Heijde M."/>
            <person name="Katinka M."/>
            <person name="Mock T."/>
            <person name="Valentin K."/>
            <person name="Verret F."/>
            <person name="Berges J.A."/>
            <person name="Brownlee C."/>
            <person name="Cadoret J.P."/>
            <person name="Chiovitti A."/>
            <person name="Choi C.J."/>
            <person name="Coesel S."/>
            <person name="De Martino A."/>
            <person name="Detter J.C."/>
            <person name="Durkin C."/>
            <person name="Falciatore A."/>
            <person name="Fournet J."/>
            <person name="Haruta M."/>
            <person name="Huysman M.J."/>
            <person name="Jenkins B.D."/>
            <person name="Jiroutova K."/>
            <person name="Jorgensen R.E."/>
            <person name="Joubert Y."/>
            <person name="Kaplan A."/>
            <person name="Kroger N."/>
            <person name="Kroth P.G."/>
            <person name="La Roche J."/>
            <person name="Lindquist E."/>
            <person name="Lommer M."/>
            <person name="Martin-Jezequel V."/>
            <person name="Lopez P.J."/>
            <person name="Lucas S."/>
            <person name="Mangogna M."/>
            <person name="McGinnis K."/>
            <person name="Medlin L.K."/>
            <person name="Montsant A."/>
            <person name="Oudot-Le Secq M.P."/>
            <person name="Napoli C."/>
            <person name="Obornik M."/>
            <person name="Parker M.S."/>
            <person name="Petit J.L."/>
            <person name="Porcel B.M."/>
            <person name="Poulsen N."/>
            <person name="Robison M."/>
            <person name="Rychlewski L."/>
            <person name="Rynearson T.A."/>
            <person name="Schmutz J."/>
            <person name="Shapiro H."/>
            <person name="Siaut M."/>
            <person name="Stanley M."/>
            <person name="Sussman M.R."/>
            <person name="Taylor A.R."/>
            <person name="Vardi A."/>
            <person name="von Dassow P."/>
            <person name="Vyverman W."/>
            <person name="Willis A."/>
            <person name="Wyrwicz L.S."/>
            <person name="Rokhsar D.S."/>
            <person name="Weissenbach J."/>
            <person name="Armbrust E.V."/>
            <person name="Green B.R."/>
            <person name="Van de Peer Y."/>
            <person name="Grigoriev I.V."/>
        </authorList>
    </citation>
    <scope>NUCLEOTIDE SEQUENCE [LARGE SCALE GENOMIC DNA]</scope>
    <source>
        <strain evidence="2 3">CCMP1335</strain>
    </source>
</reference>
<dbReference type="KEGG" id="tps:THAPSDRAFT_4166"/>
<evidence type="ECO:0000256" key="1">
    <source>
        <dbReference type="SAM" id="MobiDB-lite"/>
    </source>
</evidence>
<organism evidence="2 3">
    <name type="scientific">Thalassiosira pseudonana</name>
    <name type="common">Marine diatom</name>
    <name type="synonym">Cyclotella nana</name>
    <dbReference type="NCBI Taxonomy" id="35128"/>
    <lineage>
        <taxon>Eukaryota</taxon>
        <taxon>Sar</taxon>
        <taxon>Stramenopiles</taxon>
        <taxon>Ochrophyta</taxon>
        <taxon>Bacillariophyta</taxon>
        <taxon>Coscinodiscophyceae</taxon>
        <taxon>Thalassiosirophycidae</taxon>
        <taxon>Thalassiosirales</taxon>
        <taxon>Thalassiosiraceae</taxon>
        <taxon>Thalassiosira</taxon>
    </lineage>
</organism>